<proteinExistence type="predicted"/>
<reference evidence="1 2" key="1">
    <citation type="submission" date="2020-10" db="EMBL/GenBank/DDBJ databases">
        <authorList>
            <person name="Peeters C."/>
        </authorList>
    </citation>
    <scope>NUCLEOTIDE SEQUENCE [LARGE SCALE GENOMIC DNA]</scope>
    <source>
        <strain evidence="1 2">LMG 28140</strain>
    </source>
</reference>
<evidence type="ECO:0000313" key="2">
    <source>
        <dbReference type="Proteomes" id="UP000598032"/>
    </source>
</evidence>
<comment type="caution">
    <text evidence="1">The sequence shown here is derived from an EMBL/GenBank/DDBJ whole genome shotgun (WGS) entry which is preliminary data.</text>
</comment>
<gene>
    <name evidence="1" type="ORF">LMG28140_05652</name>
</gene>
<accession>A0ABN7IAT2</accession>
<evidence type="ECO:0000313" key="1">
    <source>
        <dbReference type="EMBL" id="CAD6555299.1"/>
    </source>
</evidence>
<dbReference type="Proteomes" id="UP000598032">
    <property type="component" value="Unassembled WGS sequence"/>
</dbReference>
<name>A0ABN7IAT2_9BURK</name>
<sequence>MHSRANAPPGSLNAANCLNKELTTLTQNFQMASVGHFESARRCIDPVPLKRRRIAGAIGLGKVAFAQYCCVENSVILVGWEAWHCREEAASGSR</sequence>
<keyword evidence="2" id="KW-1185">Reference proteome</keyword>
<protein>
    <submittedName>
        <fullName evidence="1">Uncharacterized protein</fullName>
    </submittedName>
</protein>
<organism evidence="1 2">
    <name type="scientific">Paraburkholderia metrosideri</name>
    <dbReference type="NCBI Taxonomy" id="580937"/>
    <lineage>
        <taxon>Bacteria</taxon>
        <taxon>Pseudomonadati</taxon>
        <taxon>Pseudomonadota</taxon>
        <taxon>Betaproteobacteria</taxon>
        <taxon>Burkholderiales</taxon>
        <taxon>Burkholderiaceae</taxon>
        <taxon>Paraburkholderia</taxon>
    </lineage>
</organism>
<dbReference type="EMBL" id="CAJHCP010000014">
    <property type="protein sequence ID" value="CAD6555299.1"/>
    <property type="molecule type" value="Genomic_DNA"/>
</dbReference>